<feature type="domain" description="Clp R" evidence="7">
    <location>
        <begin position="7"/>
        <end position="148"/>
    </location>
</feature>
<dbReference type="PRINTS" id="PR00300">
    <property type="entry name" value="CLPPROTEASEA"/>
</dbReference>
<dbReference type="AlphaFoldDB" id="A0A010SIC5"/>
<evidence type="ECO:0000256" key="1">
    <source>
        <dbReference type="ARBA" id="ARBA00008675"/>
    </source>
</evidence>
<dbReference type="InterPro" id="IPR027417">
    <property type="entry name" value="P-loop_NTPase"/>
</dbReference>
<evidence type="ECO:0000256" key="3">
    <source>
        <dbReference type="ARBA" id="ARBA00022741"/>
    </source>
</evidence>
<gene>
    <name evidence="8" type="ORF">HK44_003610</name>
</gene>
<keyword evidence="3" id="KW-0547">Nucleotide-binding</keyword>
<dbReference type="InterPro" id="IPR017729">
    <property type="entry name" value="ATPase_T6SS_ClpV1"/>
</dbReference>
<protein>
    <submittedName>
        <fullName evidence="8">ATPase</fullName>
    </submittedName>
</protein>
<dbReference type="InterPro" id="IPR041546">
    <property type="entry name" value="ClpA/ClpB_AAA_lid"/>
</dbReference>
<dbReference type="InterPro" id="IPR004176">
    <property type="entry name" value="Clp_R_N"/>
</dbReference>
<dbReference type="PROSITE" id="PS51903">
    <property type="entry name" value="CLP_R"/>
    <property type="match status" value="1"/>
</dbReference>
<sequence length="849" mass="92665">MELASLIGRLNPDNRRALERAAQRCLQRGHHYVEIEHLLLELLEIEGGDFAYLLPRFGLERDALTAEINKALELFKTGSTRTPALSAQTIGLLEDAVVQASVLGLESIRSGLLLLALLDRDERRSLLLNSASSLLRIPRDALRSNLLEWTESSREHVGAARAVAATAGKPQQKQDSLLDQFTQDLTADAHAGRIDPIVGRDGEIRQCIDILLRRRQNNPILVGAPGVGKTAVVEGLALRIAAGDVPPSLQEVSLRVLDLGLLQAGAGVKGEFEQRLKGVIDAVRSAEKPIILFIDEAHTLIGAGGVEGGSDAANLLKPALARGELRTLAATTWLEYKKYFEKDPALARRFQLVQVEEPDEITAVEMLRGVAAKLEQHHGVQVLDAAIHEAVKLSHRYISGRQLPDKAISVLDTACARVALGQHDVPPPLESLRHRQQSLKDEVERLRREQATGLDHRERITVLETESTSNVQAIRELEIRWSEERVAVRELLETRRELLALSERADSDKPDDVTDGRLDHLAAELLRLEAGLDAIRQDDPLVPEQVDAKTVAAVIAGWTGIPVGKMLADEAHAVRTLGQRMSQRVMGQRTALNTIAQRLQAYRAGLTDPQKPVGVFLLVGPTGVGKTETAYALADALYGGERNLISINLSEYQEAHTVSQLKGAPPGYVGYGSGGVLTEAVRRKPYSVVLLDEIEKAHPDVLEAFYNVFDKGLMEDGTGLVVDFKNTVMLATSNVGAELLLDTPTAHLDGDAFTEALHKVLLKAFRPAFLARMTVVAYRPLDEATLEGIVLAKLEKLRGRYKAATGKQFEFDAGIVQAVLAKCSAAGARDVENVLMTQVTGKLAEWVLE</sequence>
<comment type="similarity">
    <text evidence="1">Belongs to the ClpA/ClpB family.</text>
</comment>
<dbReference type="InterPro" id="IPR050130">
    <property type="entry name" value="ClpA_ClpB"/>
</dbReference>
<dbReference type="Pfam" id="PF17871">
    <property type="entry name" value="AAA_lid_9"/>
    <property type="match status" value="1"/>
</dbReference>
<dbReference type="SUPFAM" id="SSF52540">
    <property type="entry name" value="P-loop containing nucleoside triphosphate hydrolases"/>
    <property type="match status" value="2"/>
</dbReference>
<keyword evidence="2 6" id="KW-0677">Repeat</keyword>
<dbReference type="InterPro" id="IPR003959">
    <property type="entry name" value="ATPase_AAA_core"/>
</dbReference>
<dbReference type="Pfam" id="PF02861">
    <property type="entry name" value="Clp_N"/>
    <property type="match status" value="1"/>
</dbReference>
<dbReference type="CDD" id="cd19499">
    <property type="entry name" value="RecA-like_ClpB_Hsp104-like"/>
    <property type="match status" value="1"/>
</dbReference>
<name>A0A010SIC5_PSEFL</name>
<dbReference type="EMBL" id="AFOY02000015">
    <property type="protein sequence ID" value="EXF92810.1"/>
    <property type="molecule type" value="Genomic_DNA"/>
</dbReference>
<evidence type="ECO:0000313" key="8">
    <source>
        <dbReference type="EMBL" id="EXF92810.1"/>
    </source>
</evidence>
<dbReference type="CDD" id="cd00009">
    <property type="entry name" value="AAA"/>
    <property type="match status" value="1"/>
</dbReference>
<evidence type="ECO:0000259" key="7">
    <source>
        <dbReference type="PROSITE" id="PS51903"/>
    </source>
</evidence>
<dbReference type="Proteomes" id="UP000022611">
    <property type="component" value="Unassembled WGS sequence"/>
</dbReference>
<evidence type="ECO:0000256" key="6">
    <source>
        <dbReference type="PROSITE-ProRule" id="PRU01251"/>
    </source>
</evidence>
<dbReference type="GO" id="GO:0034605">
    <property type="term" value="P:cellular response to heat"/>
    <property type="evidence" value="ECO:0007669"/>
    <property type="project" value="TreeGrafter"/>
</dbReference>
<dbReference type="GO" id="GO:0005737">
    <property type="term" value="C:cytoplasm"/>
    <property type="evidence" value="ECO:0007669"/>
    <property type="project" value="TreeGrafter"/>
</dbReference>
<dbReference type="PATRIC" id="fig|1042209.11.peg.3078"/>
<dbReference type="PROSITE" id="PS00870">
    <property type="entry name" value="CLPAB_1"/>
    <property type="match status" value="1"/>
</dbReference>
<dbReference type="SUPFAM" id="SSF81923">
    <property type="entry name" value="Double Clp-N motif"/>
    <property type="match status" value="1"/>
</dbReference>
<dbReference type="OrthoDB" id="9803641at2"/>
<dbReference type="PANTHER" id="PTHR11638">
    <property type="entry name" value="ATP-DEPENDENT CLP PROTEASE"/>
    <property type="match status" value="1"/>
</dbReference>
<dbReference type="RefSeq" id="WP_019690983.1">
    <property type="nucleotide sequence ID" value="NZ_AFOY02000015.1"/>
</dbReference>
<evidence type="ECO:0000313" key="9">
    <source>
        <dbReference type="Proteomes" id="UP000022611"/>
    </source>
</evidence>
<organism evidence="8 9">
    <name type="scientific">Pseudomonas fluorescens HK44</name>
    <dbReference type="NCBI Taxonomy" id="1042209"/>
    <lineage>
        <taxon>Bacteria</taxon>
        <taxon>Pseudomonadati</taxon>
        <taxon>Pseudomonadota</taxon>
        <taxon>Gammaproteobacteria</taxon>
        <taxon>Pseudomonadales</taxon>
        <taxon>Pseudomonadaceae</taxon>
        <taxon>Pseudomonas</taxon>
    </lineage>
</organism>
<dbReference type="NCBIfam" id="TIGR03345">
    <property type="entry name" value="VI_ClpV1"/>
    <property type="match status" value="1"/>
</dbReference>
<dbReference type="GO" id="GO:0016887">
    <property type="term" value="F:ATP hydrolysis activity"/>
    <property type="evidence" value="ECO:0007669"/>
    <property type="project" value="InterPro"/>
</dbReference>
<accession>A0A010SIC5</accession>
<dbReference type="InterPro" id="IPR018368">
    <property type="entry name" value="ClpA/B_CS1"/>
</dbReference>
<dbReference type="PANTHER" id="PTHR11638:SF184">
    <property type="entry name" value="ATPASE WITH CHAPERONE ACTIVITY"/>
    <property type="match status" value="1"/>
</dbReference>
<proteinExistence type="inferred from homology"/>
<dbReference type="InterPro" id="IPR003593">
    <property type="entry name" value="AAA+_ATPase"/>
</dbReference>
<dbReference type="InterPro" id="IPR036628">
    <property type="entry name" value="Clp_N_dom_sf"/>
</dbReference>
<dbReference type="eggNOG" id="COG0542">
    <property type="taxonomic scope" value="Bacteria"/>
</dbReference>
<dbReference type="HOGENOM" id="CLU_005070_4_1_6"/>
<evidence type="ECO:0000256" key="5">
    <source>
        <dbReference type="ARBA" id="ARBA00023186"/>
    </source>
</evidence>
<evidence type="ECO:0000256" key="2">
    <source>
        <dbReference type="ARBA" id="ARBA00022737"/>
    </source>
</evidence>
<dbReference type="Gene3D" id="1.10.1780.10">
    <property type="entry name" value="Clp, N-terminal domain"/>
    <property type="match status" value="1"/>
</dbReference>
<dbReference type="Gene3D" id="3.40.50.300">
    <property type="entry name" value="P-loop containing nucleotide triphosphate hydrolases"/>
    <property type="match status" value="3"/>
</dbReference>
<keyword evidence="4" id="KW-0067">ATP-binding</keyword>
<evidence type="ECO:0000256" key="4">
    <source>
        <dbReference type="ARBA" id="ARBA00022840"/>
    </source>
</evidence>
<dbReference type="InterPro" id="IPR001270">
    <property type="entry name" value="ClpA/B"/>
</dbReference>
<dbReference type="SMART" id="SM00382">
    <property type="entry name" value="AAA"/>
    <property type="match status" value="2"/>
</dbReference>
<dbReference type="Pfam" id="PF07724">
    <property type="entry name" value="AAA_2"/>
    <property type="match status" value="1"/>
</dbReference>
<reference evidence="8 9" key="1">
    <citation type="journal article" date="2011" name="J. Bacteriol.">
        <title>Draft genome sequence of the polycyclic aromatic hydrocarbon-degrading, genetically engineered bioluminescent bioreporter Pseudomonas fluorescens HK44.</title>
        <authorList>
            <person name="Chauhan A."/>
            <person name="Layton A.C."/>
            <person name="Williams D.E."/>
            <person name="Smartt A.E."/>
            <person name="Ripp S."/>
            <person name="Karpinets T.V."/>
            <person name="Brown S.D."/>
            <person name="Sayler G.S."/>
        </authorList>
    </citation>
    <scope>NUCLEOTIDE SEQUENCE [LARGE SCALE GENOMIC DNA]</scope>
    <source>
        <strain evidence="8 9">HK44</strain>
    </source>
</reference>
<comment type="caution">
    <text evidence="8">The sequence shown here is derived from an EMBL/GenBank/DDBJ whole genome shotgun (WGS) entry which is preliminary data.</text>
</comment>
<dbReference type="Pfam" id="PF00004">
    <property type="entry name" value="AAA"/>
    <property type="match status" value="1"/>
</dbReference>
<dbReference type="GO" id="GO:0005524">
    <property type="term" value="F:ATP binding"/>
    <property type="evidence" value="ECO:0007669"/>
    <property type="project" value="UniProtKB-KW"/>
</dbReference>
<keyword evidence="5" id="KW-0143">Chaperone</keyword>